<dbReference type="InterPro" id="IPR013118">
    <property type="entry name" value="Mannitol_DH_C"/>
</dbReference>
<dbReference type="GO" id="GO:0008866">
    <property type="term" value="F:fructuronate reductase activity"/>
    <property type="evidence" value="ECO:0007669"/>
    <property type="project" value="UniProtKB-EC"/>
</dbReference>
<name>A0AAV2VRZ3_9VIBR</name>
<evidence type="ECO:0000259" key="4">
    <source>
        <dbReference type="Pfam" id="PF08125"/>
    </source>
</evidence>
<dbReference type="AlphaFoldDB" id="A0AAV2VRZ3"/>
<gene>
    <name evidence="5" type="ORF">VIBNISOn1_30173</name>
</gene>
<feature type="domain" description="Mannitol dehydrogenase N-terminal" evidence="3">
    <location>
        <begin position="19"/>
        <end position="268"/>
    </location>
</feature>
<dbReference type="GO" id="GO:0019594">
    <property type="term" value="P:mannitol metabolic process"/>
    <property type="evidence" value="ECO:0007669"/>
    <property type="project" value="InterPro"/>
</dbReference>
<dbReference type="SUPFAM" id="SSF48179">
    <property type="entry name" value="6-phosphogluconate dehydrogenase C-terminal domain-like"/>
    <property type="match status" value="1"/>
</dbReference>
<dbReference type="InterPro" id="IPR013328">
    <property type="entry name" value="6PGD_dom2"/>
</dbReference>
<accession>A0AAV2VRZ3</accession>
<dbReference type="InterPro" id="IPR000669">
    <property type="entry name" value="Mannitol_DH"/>
</dbReference>
<keyword evidence="2" id="KW-0520">NAD</keyword>
<evidence type="ECO:0000313" key="5">
    <source>
        <dbReference type="EMBL" id="CCO47478.1"/>
    </source>
</evidence>
<dbReference type="Proteomes" id="UP000018211">
    <property type="component" value="Unassembled WGS sequence"/>
</dbReference>
<evidence type="ECO:0000256" key="2">
    <source>
        <dbReference type="ARBA" id="ARBA00023027"/>
    </source>
</evidence>
<proteinExistence type="predicted"/>
<reference evidence="5 6" key="1">
    <citation type="journal article" date="2013" name="ISME J.">
        <title>Comparative genomics of pathogenic lineages of Vibrio nigripulchritudo identifies virulence-associated traits.</title>
        <authorList>
            <person name="Goudenege D."/>
            <person name="Labreuche Y."/>
            <person name="Krin E."/>
            <person name="Ansquer D."/>
            <person name="Mangenot S."/>
            <person name="Calteau A."/>
            <person name="Medigue C."/>
            <person name="Mazel D."/>
            <person name="Polz M.F."/>
            <person name="Le Roux F."/>
        </authorList>
    </citation>
    <scope>NUCLEOTIDE SEQUENCE [LARGE SCALE GENOMIC DNA]</scope>
    <source>
        <strain evidence="5 6">SOn1</strain>
    </source>
</reference>
<comment type="caution">
    <text evidence="5">The sequence shown here is derived from an EMBL/GenBank/DDBJ whole genome shotgun (WGS) entry which is preliminary data.</text>
</comment>
<dbReference type="Gene3D" id="3.40.50.720">
    <property type="entry name" value="NAD(P)-binding Rossmann-like Domain"/>
    <property type="match status" value="1"/>
</dbReference>
<dbReference type="PRINTS" id="PR00084">
    <property type="entry name" value="MTLDHDRGNASE"/>
</dbReference>
<sequence length="487" mass="53887">MTFDCDHQTTYSRDELRTRIVHIGCGAFHRGHQAVYNDICNDLEPEDLWGIAEVSLRGSTSIAQDLRDQEMAFCVLETSAHGSETRLIRTVTGATDTAHEGYGRVEEWFAQPELSIISLTVTEKGYCVHPSTGELNLDHPDITHDLLNPQQPKSAIGLIAKAICTRYDLALTGISVLSCDNMPENGDVLKSAVMGFLLKVNPEVANWAKSNVSFPSTMVDRIVPAMTEHSHQQLKALVGADDKCGVVGESFKQWVIEDNFVAGRPNWQLAGASLVSDVVPYEEMKLRLLNGSHTFLAIVGSLMGIQSVSQAVVHPELKPALLTLMHTQKRSLNPKLNIDIGVYISALITRFENPNIEHLLKQIATDSSQKIPVRLIAPMKTLREMNQSIEPQLFLLAAWVKFVERYANEGLADPKSDVLSELVPSLQANESICQRVLVTSGFFELEDPIFSDLLPSIESWYNQIQERGVSTALNSLSSKSLHTKGMQ</sequence>
<organism evidence="5 6">
    <name type="scientific">Vibrio nigripulchritudo SOn1</name>
    <dbReference type="NCBI Taxonomy" id="1238450"/>
    <lineage>
        <taxon>Bacteria</taxon>
        <taxon>Pseudomonadati</taxon>
        <taxon>Pseudomonadota</taxon>
        <taxon>Gammaproteobacteria</taxon>
        <taxon>Vibrionales</taxon>
        <taxon>Vibrionaceae</taxon>
        <taxon>Vibrio</taxon>
    </lineage>
</organism>
<feature type="domain" description="Mannitol dehydrogenase C-terminal" evidence="4">
    <location>
        <begin position="277"/>
        <end position="446"/>
    </location>
</feature>
<dbReference type="InterPro" id="IPR008927">
    <property type="entry name" value="6-PGluconate_DH-like_C_sf"/>
</dbReference>
<dbReference type="Pfam" id="PF08125">
    <property type="entry name" value="Mannitol_dh_C"/>
    <property type="match status" value="1"/>
</dbReference>
<dbReference type="PANTHER" id="PTHR43362">
    <property type="entry name" value="MANNITOL DEHYDROGENASE DSF1-RELATED"/>
    <property type="match status" value="1"/>
</dbReference>
<evidence type="ECO:0000259" key="3">
    <source>
        <dbReference type="Pfam" id="PF01232"/>
    </source>
</evidence>
<dbReference type="EC" id="1.1.1.57" evidence="5"/>
<dbReference type="InterPro" id="IPR036291">
    <property type="entry name" value="NAD(P)-bd_dom_sf"/>
</dbReference>
<dbReference type="RefSeq" id="WP_022612277.1">
    <property type="nucleotide sequence ID" value="NZ_LK391965.1"/>
</dbReference>
<evidence type="ECO:0000313" key="6">
    <source>
        <dbReference type="Proteomes" id="UP000018211"/>
    </source>
</evidence>
<dbReference type="PROSITE" id="PS00974">
    <property type="entry name" value="MANNITOL_DHGENASE"/>
    <property type="match status" value="1"/>
</dbReference>
<dbReference type="InterPro" id="IPR050988">
    <property type="entry name" value="Mannitol_DH/Oxidoreductase"/>
</dbReference>
<dbReference type="PANTHER" id="PTHR43362:SF1">
    <property type="entry name" value="MANNITOL DEHYDROGENASE 2-RELATED"/>
    <property type="match status" value="1"/>
</dbReference>
<dbReference type="EMBL" id="CAOF01000120">
    <property type="protein sequence ID" value="CCO47478.1"/>
    <property type="molecule type" value="Genomic_DNA"/>
</dbReference>
<keyword evidence="1 5" id="KW-0560">Oxidoreductase</keyword>
<dbReference type="Pfam" id="PF01232">
    <property type="entry name" value="Mannitol_dh"/>
    <property type="match status" value="1"/>
</dbReference>
<dbReference type="InterPro" id="IPR013131">
    <property type="entry name" value="Mannitol_DH_N"/>
</dbReference>
<dbReference type="Gene3D" id="1.10.1040.10">
    <property type="entry name" value="N-(1-d-carboxylethyl)-l-norvaline Dehydrogenase, domain 2"/>
    <property type="match status" value="1"/>
</dbReference>
<dbReference type="SUPFAM" id="SSF51735">
    <property type="entry name" value="NAD(P)-binding Rossmann-fold domains"/>
    <property type="match status" value="1"/>
</dbReference>
<dbReference type="InterPro" id="IPR023027">
    <property type="entry name" value="Mannitol_DH_CS"/>
</dbReference>
<evidence type="ECO:0000256" key="1">
    <source>
        <dbReference type="ARBA" id="ARBA00023002"/>
    </source>
</evidence>
<protein>
    <submittedName>
        <fullName evidence="5">Fructuronate reductase</fullName>
        <ecNumber evidence="5">1.1.1.57</ecNumber>
    </submittedName>
</protein>